<gene>
    <name evidence="1" type="ORF">FHS22_006032</name>
</gene>
<dbReference type="AlphaFoldDB" id="A0A841DHT9"/>
<accession>A0A841DHT9</accession>
<name>A0A841DHT9_PLAVE</name>
<keyword evidence="2" id="KW-1185">Reference proteome</keyword>
<proteinExistence type="predicted"/>
<comment type="caution">
    <text evidence="1">The sequence shown here is derived from an EMBL/GenBank/DDBJ whole genome shotgun (WGS) entry which is preliminary data.</text>
</comment>
<evidence type="ECO:0000313" key="2">
    <source>
        <dbReference type="Proteomes" id="UP000562352"/>
    </source>
</evidence>
<reference evidence="1 2" key="1">
    <citation type="submission" date="2020-08" db="EMBL/GenBank/DDBJ databases">
        <title>Genomic Encyclopedia of Type Strains, Phase III (KMG-III): the genomes of soil and plant-associated and newly described type strains.</title>
        <authorList>
            <person name="Whitman W."/>
        </authorList>
    </citation>
    <scope>NUCLEOTIDE SEQUENCE [LARGE SCALE GENOMIC DNA]</scope>
    <source>
        <strain evidence="1 2">CECT 3303</strain>
    </source>
</reference>
<organism evidence="1 2">
    <name type="scientific">Planomonospora venezuelensis</name>
    <dbReference type="NCBI Taxonomy" id="1999"/>
    <lineage>
        <taxon>Bacteria</taxon>
        <taxon>Bacillati</taxon>
        <taxon>Actinomycetota</taxon>
        <taxon>Actinomycetes</taxon>
        <taxon>Streptosporangiales</taxon>
        <taxon>Streptosporangiaceae</taxon>
        <taxon>Planomonospora</taxon>
    </lineage>
</organism>
<dbReference type="RefSeq" id="WP_184947077.1">
    <property type="nucleotide sequence ID" value="NZ_BAAAWZ010000001.1"/>
</dbReference>
<evidence type="ECO:0000313" key="1">
    <source>
        <dbReference type="EMBL" id="MBB5966736.1"/>
    </source>
</evidence>
<sequence length="182" mass="20257">MTATLLVGYLVLVPLGLIGPDRRLSTPEILVAVAVLVLSQYSVEDLTFDPGGASRIRLRRIEDRQRAIESDIHVLQVALSGIVTKHELRHLRGLAADRPFDVQYSNHMVRELERLDAMRFVVPLRETGINAIRIDHQGPDDRFDLQAYVGITNRGREYLKLLDSLAAQEDGTRPDEAAPAAG</sequence>
<dbReference type="Proteomes" id="UP000562352">
    <property type="component" value="Unassembled WGS sequence"/>
</dbReference>
<protein>
    <submittedName>
        <fullName evidence="1">Uncharacterized protein</fullName>
    </submittedName>
</protein>
<dbReference type="EMBL" id="JACHJJ010000026">
    <property type="protein sequence ID" value="MBB5966736.1"/>
    <property type="molecule type" value="Genomic_DNA"/>
</dbReference>